<name>A0A010SDQ1_PSEFL</name>
<dbReference type="eggNOG" id="ENOG5031EGI">
    <property type="taxonomic scope" value="Bacteria"/>
</dbReference>
<sequence length="102" mass="11003">MQSALFPAPQDLYLGRTKQHLPSKKVFKMSNSMGIASAFVLSSLFLSPFAMAEESPAFVAHNAARTAAFDKSQAELTAKAQKSEKARQTSADPAQPQVDKDS</sequence>
<accession>A0A010SDQ1</accession>
<organism evidence="2 3">
    <name type="scientific">Pseudomonas fluorescens HK44</name>
    <dbReference type="NCBI Taxonomy" id="1042209"/>
    <lineage>
        <taxon>Bacteria</taxon>
        <taxon>Pseudomonadati</taxon>
        <taxon>Pseudomonadota</taxon>
        <taxon>Gammaproteobacteria</taxon>
        <taxon>Pseudomonadales</taxon>
        <taxon>Pseudomonadaceae</taxon>
        <taxon>Pseudomonas</taxon>
    </lineage>
</organism>
<evidence type="ECO:0000313" key="2">
    <source>
        <dbReference type="EMBL" id="EXF91330.1"/>
    </source>
</evidence>
<dbReference type="AlphaFoldDB" id="A0A010SDQ1"/>
<gene>
    <name evidence="2" type="ORF">HK44_018455</name>
</gene>
<comment type="caution">
    <text evidence="2">The sequence shown here is derived from an EMBL/GenBank/DDBJ whole genome shotgun (WGS) entry which is preliminary data.</text>
</comment>
<proteinExistence type="predicted"/>
<dbReference type="HOGENOM" id="CLU_179316_0_0_6"/>
<feature type="region of interest" description="Disordered" evidence="1">
    <location>
        <begin position="72"/>
        <end position="102"/>
    </location>
</feature>
<reference evidence="2 3" key="1">
    <citation type="journal article" date="2011" name="J. Bacteriol.">
        <title>Draft genome sequence of the polycyclic aromatic hydrocarbon-degrading, genetically engineered bioluminescent bioreporter Pseudomonas fluorescens HK44.</title>
        <authorList>
            <person name="Chauhan A."/>
            <person name="Layton A.C."/>
            <person name="Williams D.E."/>
            <person name="Smartt A.E."/>
            <person name="Ripp S."/>
            <person name="Karpinets T.V."/>
            <person name="Brown S.D."/>
            <person name="Sayler G.S."/>
        </authorList>
    </citation>
    <scope>NUCLEOTIDE SEQUENCE [LARGE SCALE GENOMIC DNA]</scope>
    <source>
        <strain evidence="2 3">HK44</strain>
    </source>
</reference>
<protein>
    <submittedName>
        <fullName evidence="2">Uncharacterized protein</fullName>
    </submittedName>
</protein>
<evidence type="ECO:0000313" key="3">
    <source>
        <dbReference type="Proteomes" id="UP000022611"/>
    </source>
</evidence>
<evidence type="ECO:0000256" key="1">
    <source>
        <dbReference type="SAM" id="MobiDB-lite"/>
    </source>
</evidence>
<dbReference type="PATRIC" id="fig|1042209.11.peg.5858"/>
<dbReference type="EMBL" id="AFOY02000026">
    <property type="protein sequence ID" value="EXF91330.1"/>
    <property type="molecule type" value="Genomic_DNA"/>
</dbReference>
<dbReference type="Proteomes" id="UP000022611">
    <property type="component" value="Unassembled WGS sequence"/>
</dbReference>